<gene>
    <name evidence="10" type="ORF">F0562_017233</name>
</gene>
<dbReference type="Pfam" id="PF01399">
    <property type="entry name" value="PCI"/>
    <property type="match status" value="1"/>
</dbReference>
<feature type="region of interest" description="Disordered" evidence="8">
    <location>
        <begin position="134"/>
        <end position="156"/>
    </location>
</feature>
<evidence type="ECO:0000256" key="1">
    <source>
        <dbReference type="ARBA" id="ARBA00004123"/>
    </source>
</evidence>
<proteinExistence type="inferred from homology"/>
<keyword evidence="11" id="KW-1185">Reference proteome</keyword>
<comment type="function">
    <text evidence="7">Component of the eukaryotic translation initiation factor 3 (eIF-3) complex, which is involved in protein synthesis of a specialized repertoire of mRNAs and, together with other initiation factors, stimulates binding of mRNA and methionyl-tRNAi to the 40S ribosome. The eIF-3 complex specifically targets and initiates translation of a subset of mRNAs involved in cell proliferation.</text>
</comment>
<dbReference type="PANTHER" id="PTHR13937:SF0">
    <property type="entry name" value="EUKARYOTIC TRANSLATION INITIATION FACTOR 3 SUBUNIT C-RELATED"/>
    <property type="match status" value="1"/>
</dbReference>
<dbReference type="OrthoDB" id="29647at2759"/>
<keyword evidence="3 7" id="KW-0963">Cytoplasm</keyword>
<feature type="compositionally biased region" description="Acidic residues" evidence="8">
    <location>
        <begin position="208"/>
        <end position="218"/>
    </location>
</feature>
<comment type="similarity">
    <text evidence="2">Belongs to the AB hydrolase superfamily.</text>
</comment>
<keyword evidence="6 7" id="KW-0648">Protein biosynthesis</keyword>
<dbReference type="InterPro" id="IPR029058">
    <property type="entry name" value="AB_hydrolase_fold"/>
</dbReference>
<feature type="compositionally biased region" description="Basic and acidic residues" evidence="8">
    <location>
        <begin position="53"/>
        <end position="64"/>
    </location>
</feature>
<dbReference type="InterPro" id="IPR000717">
    <property type="entry name" value="PCI_dom"/>
</dbReference>
<protein>
    <recommendedName>
        <fullName evidence="7">Eukaryotic translation initiation factor 3 subunit C</fullName>
        <shortName evidence="7">eIF3c</shortName>
    </recommendedName>
    <alternativeName>
        <fullName evidence="7">Eukaryotic translation initiation factor 3 subunit 8</fullName>
    </alternativeName>
    <alternativeName>
        <fullName evidence="7">eIF3 p110</fullName>
    </alternativeName>
</protein>
<feature type="compositionally biased region" description="Acidic residues" evidence="8">
    <location>
        <begin position="11"/>
        <end position="25"/>
    </location>
</feature>
<feature type="compositionally biased region" description="Low complexity" evidence="8">
    <location>
        <begin position="141"/>
        <end position="152"/>
    </location>
</feature>
<feature type="region of interest" description="Disordered" evidence="8">
    <location>
        <begin position="453"/>
        <end position="472"/>
    </location>
</feature>
<reference evidence="10 11" key="1">
    <citation type="submission" date="2019-09" db="EMBL/GenBank/DDBJ databases">
        <title>A chromosome-level genome assembly of the Chinese tupelo Nyssa sinensis.</title>
        <authorList>
            <person name="Yang X."/>
            <person name="Kang M."/>
            <person name="Yang Y."/>
            <person name="Xiong H."/>
            <person name="Wang M."/>
            <person name="Zhang Z."/>
            <person name="Wang Z."/>
            <person name="Wu H."/>
            <person name="Ma T."/>
            <person name="Liu J."/>
            <person name="Xi Z."/>
        </authorList>
    </citation>
    <scope>NUCLEOTIDE SEQUENCE [LARGE SCALE GENOMIC DNA]</scope>
    <source>
        <strain evidence="10">J267</strain>
        <tissue evidence="10">Leaf</tissue>
    </source>
</reference>
<dbReference type="GO" id="GO:0033290">
    <property type="term" value="C:eukaryotic 48S preinitiation complex"/>
    <property type="evidence" value="ECO:0007669"/>
    <property type="project" value="UniProtKB-UniRule"/>
</dbReference>
<dbReference type="Pfam" id="PF05470">
    <property type="entry name" value="eIF-3c_N"/>
    <property type="match status" value="1"/>
</dbReference>
<evidence type="ECO:0000259" key="9">
    <source>
        <dbReference type="PROSITE" id="PS50250"/>
    </source>
</evidence>
<dbReference type="FunFam" id="3.40.50.1820:FF:000042">
    <property type="entry name" value="probable strigolactone esterase DAD2"/>
    <property type="match status" value="1"/>
</dbReference>
<feature type="domain" description="PCI" evidence="9">
    <location>
        <begin position="624"/>
        <end position="796"/>
    </location>
</feature>
<dbReference type="Pfam" id="PF26569">
    <property type="entry name" value="EIF3CL_C"/>
    <property type="match status" value="1"/>
</dbReference>
<evidence type="ECO:0000313" key="11">
    <source>
        <dbReference type="Proteomes" id="UP000325577"/>
    </source>
</evidence>
<evidence type="ECO:0000256" key="3">
    <source>
        <dbReference type="ARBA" id="ARBA00022490"/>
    </source>
</evidence>
<evidence type="ECO:0000256" key="6">
    <source>
        <dbReference type="ARBA" id="ARBA00022917"/>
    </source>
</evidence>
<sequence>MASRFWTQGDSDTEEEESDYDEEVSAGEAGEPATVAAGSRYLQANASDSDDSDGQKRVVRSAKDKRFEEMSATVDQMKNAMKINDWVSLQESFDKINKQLEKVMRVIESEKVPTLYIKALVMLEDFLSQALANKDAKKKMSSSNAKALNSMKQKLKKNNKQYEDLINKHRENPESEDEGDADEPTEDDEDEDSEFEEDPSKIAMGSDSGDEDEEEDGGESTTETGGGWEKMMRKKDKMMDKQFMKDPSEISWDIVNKKFREIVAARGRKGTGRVELVEQLTFLTRVAKTPAQKLEILFSVVSAQFDVNPSLSGHMPINVWKKCVQNMLVILDILVQHPNIVVDDTVEPDENETRKGLDFKGTIRVWGNLVAFIERIDVEFFKSLQCIDPHTREYVERLRDEPIFLVLAQNVQEYLERVGDYKAAAKVALKRVELVYYKPQEVYDAMRKLAEQAEAGENGETEAGEEPKVVEESRGPPAFVVTPELVPRKPTFPENSRTLMDNLVSLIYKYGDERTKARAMLCDIYHHAILDEFSTSRDLLLMSHLQDSVQHMDISTQILFNRAMAQLGLCAFRVGLIAEGHGCLSELYSGGRVKELLAQGVSQSRYHEKTPEQERLERRRQMPYHMHINLELLEAVHLICAMLLEVPNMAANSHDAKRKVISKTFRRLLEVSERQTFTGPPENVRDHVMAATRALSKGDFQKAFDVIKSLDVWRLIRNQEDVLEMLRAKIKEEALRTYLLTYSSSYDSLSLDQLAKMFDLSDVQTHSIVSKMMITEELHASWDQPTRCMVFHDVEHTRLQALAFQLTEKLSILAESNERAIEARIGGGGGLDSLPQRRRDNQDYAAAAGGGGKWQDNLSFSQGRQGSSAGRSGYNVGGGRPFASGQTSGGGYSRDRGGQSRGTGGYSSGYQSTRYQDAAYGGPGRTYQSGSARGSQNASTRMVSLEEESSSATSRSTSDGVHYIAKCVLRGSVVHQAVQGHFRSPSSNDVVFGKETSIELVIIDEDGIVQSICEQAVFGTIKDLAILPWNEKFYARSPQMLGKDVLVVLSDSGKLSFLTFSEEMHRFMPLTHIQLSTPGNLRDQVGRMLAVDSNGCFIAASAYEAQLALFSVSKSAGSNIIDKRIFYPTINEGDSISARGVTSICGTIWSMCFISKYFCQPNEEHNPILAIILNRRGSFLNELLLLEWNTREHTVHVISQYAEAGPQAQNIVEVPHSNGFALLFRLGEAILMDLRDAHNPCCVYRMSLKFLPPAVEQQNFVEESYRVQDDDVEGEHLLEQDDDEEGLLSAASTLVDLSVMVKDDDPMGIYSNSGNVKPISKHVCSWSWESGNGKNPRMIFCVDSGELFMIEISPISDGLKVDLSECLYKGRPCKELLWVEGGYLAALVEMGDGVVLKLEEGRLLYRSLIQNIAPILDMSVVLDFYDEKYNQMFACCGTAPEGSLRIIRSGIGVEELLRTAPIYQGITGTWTVKMKVIDSYHSFLVLSFVEETRVLSVGVSFTDVTDTVGFLPDVCTLACGPVGDGLLLLPIHASYLFLGPDIYQHIISEVYEIQHVRLQKELSCISVPQKHFEQKPSTSCINSVDNTLAAALPVGVDIGSQVCTSNSSEKMKDGPALSSVNCNSPLSDRPWLLQTASNSLSYTSISFQPSTHVTPVCSVECPKGILFVAENSLHLLEMVHRKRLNVQKFHLRGTPRKILYHRESRLLLVMRTDLSEFTHSSDICCVDPVSGSVLSSFELQPKETGKSMELVRVGNEQVLVVGTKLYAGPDIMPSGEAERTTVGRLIILCLEHMKNSDSGSMTIFSKAGSSSQRSSHFREIDGYGAEHLSSSSFRSGPVDNSFDRIKLEETGRWQLRAAYMSIWNATVLAICPYLDRYFLASAGNAFYVCGFPNDNYRRVRKLAMARTHFMIMTLTAHFSRIAVGDCRDGILFYTYHEDSRKLELLYCDPAQRLVADCILMDIDTAVVSDRKGSIAVLSCSNHLKDNASPECNLTVSSSYYMGEIAMRIRKGSFSYKLPVDDILKGCDDAKTYIDLSHNSIVTCTLLGSIIVLIPISREEHELLEAVQARLAIHPLTAPILGNDHYMFQSRESLAQVPKILDGDMLAQFLELTSMQQEAVLGLPDTVMLSSKTPSPPITVNKLHWSIESMDIVSECGGGLVEALNTRVSGNGTQTIVLSHGFGTDQTVWHYLAPFLAYYFKVVVFDLVFSANVNPKLYDPKKYSKFDSYAQDLICILDQLNVKNSIYLGHSMSAMIGCIAATKRPELFQHLILLSGSPRYLNAKGYHGGFSRSTLETIFKDINQNFSGWVQSFVPNAIGMNNRTAIAEFESSLEKMKPDIALSVAKTVFLSDLRWVLPHVQVPSTIIQSKNDIIVPKSVAFYMKRKLGEHTRVKILKTQGHFPQLTANPLLIHVLKRLLNLY</sequence>
<evidence type="ECO:0000256" key="5">
    <source>
        <dbReference type="ARBA" id="ARBA00022801"/>
    </source>
</evidence>
<dbReference type="GO" id="GO:0016787">
    <property type="term" value="F:hydrolase activity"/>
    <property type="evidence" value="ECO:0007669"/>
    <property type="project" value="UniProtKB-KW"/>
</dbReference>
<dbReference type="Pfam" id="PF23726">
    <property type="entry name" value="Beta-prop_RSE1_2nd"/>
    <property type="match status" value="1"/>
</dbReference>
<feature type="compositionally biased region" description="Polar residues" evidence="8">
    <location>
        <begin position="926"/>
        <end position="942"/>
    </location>
</feature>
<dbReference type="InterPro" id="IPR058999">
    <property type="entry name" value="EIF3CL_C"/>
</dbReference>
<dbReference type="InterPro" id="IPR004871">
    <property type="entry name" value="RSE1/DDB1/CPSF1_C"/>
</dbReference>
<dbReference type="GO" id="GO:0005852">
    <property type="term" value="C:eukaryotic translation initiation factor 3 complex"/>
    <property type="evidence" value="ECO:0007669"/>
    <property type="project" value="UniProtKB-UniRule"/>
</dbReference>
<dbReference type="InterPro" id="IPR036390">
    <property type="entry name" value="WH_DNA-bd_sf"/>
</dbReference>
<dbReference type="Gene3D" id="3.40.50.1820">
    <property type="entry name" value="alpha/beta hydrolase"/>
    <property type="match status" value="1"/>
</dbReference>
<dbReference type="GO" id="GO:0001732">
    <property type="term" value="P:formation of cytoplasmic translation initiation complex"/>
    <property type="evidence" value="ECO:0007669"/>
    <property type="project" value="UniProtKB-UniRule"/>
</dbReference>
<evidence type="ECO:0000256" key="7">
    <source>
        <dbReference type="HAMAP-Rule" id="MF_03002"/>
    </source>
</evidence>
<dbReference type="InterPro" id="IPR008905">
    <property type="entry name" value="EIF3C_N_dom"/>
</dbReference>
<evidence type="ECO:0000256" key="8">
    <source>
        <dbReference type="SAM" id="MobiDB-lite"/>
    </source>
</evidence>
<accession>A0A5J4ZG17</accession>
<dbReference type="Proteomes" id="UP000325577">
    <property type="component" value="Linkage Group LG8"/>
</dbReference>
<dbReference type="HAMAP" id="MF_03002">
    <property type="entry name" value="eIF3c"/>
    <property type="match status" value="1"/>
</dbReference>
<dbReference type="Pfam" id="PF00561">
    <property type="entry name" value="Abhydrolase_1"/>
    <property type="match status" value="1"/>
</dbReference>
<dbReference type="SUPFAM" id="SSF46785">
    <property type="entry name" value="Winged helix' DNA-binding domain"/>
    <property type="match status" value="1"/>
</dbReference>
<name>A0A5J4ZG17_9ASTE</name>
<dbReference type="InterPro" id="IPR027516">
    <property type="entry name" value="EIF3C"/>
</dbReference>
<feature type="compositionally biased region" description="Acidic residues" evidence="8">
    <location>
        <begin position="174"/>
        <end position="197"/>
    </location>
</feature>
<dbReference type="InterPro" id="IPR015943">
    <property type="entry name" value="WD40/YVTN_repeat-like_dom_sf"/>
</dbReference>
<dbReference type="Pfam" id="PF03178">
    <property type="entry name" value="CPSF_A"/>
    <property type="match status" value="1"/>
</dbReference>
<comment type="subcellular location">
    <subcellularLocation>
        <location evidence="7">Cytoplasm</location>
    </subcellularLocation>
    <subcellularLocation>
        <location evidence="1">Nucleus</location>
    </subcellularLocation>
</comment>
<dbReference type="InterPro" id="IPR018846">
    <property type="entry name" value="Beta-prop_RSE1/DDB1/CPSF1_1st"/>
</dbReference>
<comment type="similarity">
    <text evidence="7">Belongs to the eIF-3 subunit C family.</text>
</comment>
<feature type="compositionally biased region" description="Low complexity" evidence="8">
    <location>
        <begin position="861"/>
        <end position="873"/>
    </location>
</feature>
<organism evidence="10 11">
    <name type="scientific">Nyssa sinensis</name>
    <dbReference type="NCBI Taxonomy" id="561372"/>
    <lineage>
        <taxon>Eukaryota</taxon>
        <taxon>Viridiplantae</taxon>
        <taxon>Streptophyta</taxon>
        <taxon>Embryophyta</taxon>
        <taxon>Tracheophyta</taxon>
        <taxon>Spermatophyta</taxon>
        <taxon>Magnoliopsida</taxon>
        <taxon>eudicotyledons</taxon>
        <taxon>Gunneridae</taxon>
        <taxon>Pentapetalae</taxon>
        <taxon>asterids</taxon>
        <taxon>Cornales</taxon>
        <taxon>Nyssaceae</taxon>
        <taxon>Nyssa</taxon>
    </lineage>
</organism>
<evidence type="ECO:0000313" key="10">
    <source>
        <dbReference type="EMBL" id="KAA8516949.1"/>
    </source>
</evidence>
<feature type="region of interest" description="Disordered" evidence="8">
    <location>
        <begin position="844"/>
        <end position="956"/>
    </location>
</feature>
<comment type="subunit">
    <text evidence="7">Component of the eukaryotic translation initiation factor 3 (eIF-3) complex.</text>
</comment>
<dbReference type="GO" id="GO:0003743">
    <property type="term" value="F:translation initiation factor activity"/>
    <property type="evidence" value="ECO:0007669"/>
    <property type="project" value="UniProtKB-UniRule"/>
</dbReference>
<dbReference type="InterPro" id="IPR058543">
    <property type="entry name" value="Beta-prop_RSE1/DDB1/CPSF1_2nd"/>
</dbReference>
<keyword evidence="5" id="KW-0378">Hydrolase</keyword>
<dbReference type="GO" id="GO:0031369">
    <property type="term" value="F:translation initiation factor binding"/>
    <property type="evidence" value="ECO:0007669"/>
    <property type="project" value="InterPro"/>
</dbReference>
<dbReference type="Gene3D" id="2.130.10.10">
    <property type="entry name" value="YVTN repeat-like/Quinoprotein amine dehydrogenase"/>
    <property type="match status" value="3"/>
</dbReference>
<dbReference type="GO" id="GO:0003723">
    <property type="term" value="F:RNA binding"/>
    <property type="evidence" value="ECO:0007669"/>
    <property type="project" value="InterPro"/>
</dbReference>
<dbReference type="EMBL" id="CM018051">
    <property type="protein sequence ID" value="KAA8516949.1"/>
    <property type="molecule type" value="Genomic_DNA"/>
</dbReference>
<dbReference type="PANTHER" id="PTHR13937">
    <property type="entry name" value="EUKARYOTIC TRANSLATION INITATION FACTOR 3, SUBUNIT 8 EIF3S8 -RELATED"/>
    <property type="match status" value="1"/>
</dbReference>
<dbReference type="SUPFAM" id="SSF53474">
    <property type="entry name" value="alpha/beta-Hydrolases"/>
    <property type="match status" value="1"/>
</dbReference>
<evidence type="ECO:0000256" key="2">
    <source>
        <dbReference type="ARBA" id="ARBA00008645"/>
    </source>
</evidence>
<feature type="region of interest" description="Disordered" evidence="8">
    <location>
        <begin position="168"/>
        <end position="231"/>
    </location>
</feature>
<feature type="region of interest" description="Disordered" evidence="8">
    <location>
        <begin position="1"/>
        <end position="64"/>
    </location>
</feature>
<keyword evidence="4 7" id="KW-0396">Initiation factor</keyword>
<dbReference type="GO" id="GO:0016282">
    <property type="term" value="C:eukaryotic 43S preinitiation complex"/>
    <property type="evidence" value="ECO:0007669"/>
    <property type="project" value="UniProtKB-UniRule"/>
</dbReference>
<evidence type="ECO:0000256" key="4">
    <source>
        <dbReference type="ARBA" id="ARBA00022540"/>
    </source>
</evidence>
<dbReference type="PROSITE" id="PS50250">
    <property type="entry name" value="PCI"/>
    <property type="match status" value="1"/>
</dbReference>
<dbReference type="InterPro" id="IPR000073">
    <property type="entry name" value="AB_hydrolase_1"/>
</dbReference>
<dbReference type="SMART" id="SM00088">
    <property type="entry name" value="PINT"/>
    <property type="match status" value="1"/>
</dbReference>
<dbReference type="Pfam" id="PF10433">
    <property type="entry name" value="Beta-prop_RSE1_1st"/>
    <property type="match status" value="1"/>
</dbReference>
<dbReference type="GO" id="GO:0005634">
    <property type="term" value="C:nucleus"/>
    <property type="evidence" value="ECO:0007669"/>
    <property type="project" value="UniProtKB-SubCell"/>
</dbReference>